<dbReference type="InterPro" id="IPR003961">
    <property type="entry name" value="FN3_dom"/>
</dbReference>
<dbReference type="PROSITE" id="PS50853">
    <property type="entry name" value="FN3"/>
    <property type="match status" value="1"/>
</dbReference>
<organism evidence="5 6">
    <name type="scientific">Ilyodon furcidens</name>
    <name type="common">goldbreast splitfin</name>
    <dbReference type="NCBI Taxonomy" id="33524"/>
    <lineage>
        <taxon>Eukaryota</taxon>
        <taxon>Metazoa</taxon>
        <taxon>Chordata</taxon>
        <taxon>Craniata</taxon>
        <taxon>Vertebrata</taxon>
        <taxon>Euteleostomi</taxon>
        <taxon>Actinopterygii</taxon>
        <taxon>Neopterygii</taxon>
        <taxon>Teleostei</taxon>
        <taxon>Neoteleostei</taxon>
        <taxon>Acanthomorphata</taxon>
        <taxon>Ovalentaria</taxon>
        <taxon>Atherinomorphae</taxon>
        <taxon>Cyprinodontiformes</taxon>
        <taxon>Goodeidae</taxon>
        <taxon>Ilyodon</taxon>
    </lineage>
</organism>
<dbReference type="InterPro" id="IPR013098">
    <property type="entry name" value="Ig_I-set"/>
</dbReference>
<dbReference type="Pfam" id="PF00041">
    <property type="entry name" value="fn3"/>
    <property type="match status" value="1"/>
</dbReference>
<evidence type="ECO:0000259" key="4">
    <source>
        <dbReference type="PROSITE" id="PS50853"/>
    </source>
</evidence>
<evidence type="ECO:0000256" key="2">
    <source>
        <dbReference type="ARBA" id="ARBA00023319"/>
    </source>
</evidence>
<dbReference type="InterPro" id="IPR036116">
    <property type="entry name" value="FN3_sf"/>
</dbReference>
<dbReference type="PANTHER" id="PTHR13817">
    <property type="entry name" value="TITIN"/>
    <property type="match status" value="1"/>
</dbReference>
<dbReference type="InterPro" id="IPR050964">
    <property type="entry name" value="Striated_Muscle_Regulatory"/>
</dbReference>
<dbReference type="InterPro" id="IPR036179">
    <property type="entry name" value="Ig-like_dom_sf"/>
</dbReference>
<dbReference type="SMART" id="SM00409">
    <property type="entry name" value="IG"/>
    <property type="match status" value="2"/>
</dbReference>
<reference evidence="5 6" key="1">
    <citation type="submission" date="2021-06" db="EMBL/GenBank/DDBJ databases">
        <authorList>
            <person name="Palmer J.M."/>
        </authorList>
    </citation>
    <scope>NUCLEOTIDE SEQUENCE [LARGE SCALE GENOMIC DNA]</scope>
    <source>
        <strain evidence="6">if_2019</strain>
        <tissue evidence="5">Muscle</tissue>
    </source>
</reference>
<dbReference type="Gene3D" id="2.60.40.10">
    <property type="entry name" value="Immunoglobulins"/>
    <property type="match status" value="3"/>
</dbReference>
<keyword evidence="1" id="KW-0677">Repeat</keyword>
<dbReference type="PANTHER" id="PTHR13817:SF181">
    <property type="entry name" value="IMMUNOGLOBULIN-LIKE AND FIBRONECTIN TYPE III DOMAIN-CONTAINING PROTEIN 1"/>
    <property type="match status" value="1"/>
</dbReference>
<protein>
    <recommendedName>
        <fullName evidence="7">Titin</fullName>
    </recommendedName>
</protein>
<evidence type="ECO:0000256" key="1">
    <source>
        <dbReference type="ARBA" id="ARBA00022737"/>
    </source>
</evidence>
<dbReference type="SUPFAM" id="SSF49265">
    <property type="entry name" value="Fibronectin type III"/>
    <property type="match status" value="1"/>
</dbReference>
<dbReference type="SUPFAM" id="SSF48726">
    <property type="entry name" value="Immunoglobulin"/>
    <property type="match status" value="2"/>
</dbReference>
<keyword evidence="2" id="KW-0393">Immunoglobulin domain</keyword>
<name>A0ABV0U2E4_9TELE</name>
<feature type="non-terminal residue" evidence="5">
    <location>
        <position position="1"/>
    </location>
</feature>
<evidence type="ECO:0000313" key="5">
    <source>
        <dbReference type="EMBL" id="MEQ2238043.1"/>
    </source>
</evidence>
<dbReference type="Pfam" id="PF07679">
    <property type="entry name" value="I-set"/>
    <property type="match status" value="2"/>
</dbReference>
<dbReference type="EMBL" id="JAHRIQ010050478">
    <property type="protein sequence ID" value="MEQ2238043.1"/>
    <property type="molecule type" value="Genomic_DNA"/>
</dbReference>
<proteinExistence type="predicted"/>
<keyword evidence="6" id="KW-1185">Reference proteome</keyword>
<accession>A0ABV0U2E4</accession>
<evidence type="ECO:0000313" key="6">
    <source>
        <dbReference type="Proteomes" id="UP001482620"/>
    </source>
</evidence>
<feature type="domain" description="Fibronectin type-III" evidence="4">
    <location>
        <begin position="69"/>
        <end position="164"/>
    </location>
</feature>
<dbReference type="InterPro" id="IPR007110">
    <property type="entry name" value="Ig-like_dom"/>
</dbReference>
<dbReference type="PROSITE" id="PS50835">
    <property type="entry name" value="IG_LIKE"/>
    <property type="match status" value="2"/>
</dbReference>
<feature type="domain" description="Ig-like" evidence="3">
    <location>
        <begin position="182"/>
        <end position="270"/>
    </location>
</feature>
<evidence type="ECO:0008006" key="7">
    <source>
        <dbReference type="Google" id="ProtNLM"/>
    </source>
</evidence>
<evidence type="ECO:0000259" key="3">
    <source>
        <dbReference type="PROSITE" id="PS50835"/>
    </source>
</evidence>
<feature type="domain" description="Ig-like" evidence="3">
    <location>
        <begin position="1"/>
        <end position="64"/>
    </location>
</feature>
<dbReference type="Proteomes" id="UP001482620">
    <property type="component" value="Unassembled WGS sequence"/>
</dbReference>
<dbReference type="InterPro" id="IPR003599">
    <property type="entry name" value="Ig_sub"/>
</dbReference>
<gene>
    <name evidence="5" type="ORF">ILYODFUR_029275</name>
</gene>
<sequence>ASPWPEVIWLKDGVPVSKKVTISNAEGTSQLLIPSAERTDTGIYTIIVKNIVGQETFSIEIRVTDEPKPPGPVELDENVSGTVTISWTASPDEKRDDRLHYMVTKRDSVKRTWHTIADRVFNNKFTACNIMPGREYQFRVYAKNDMGSSKQSESTKWLIPAKKEKFTVKMPESKACDLRCPPKFLVPLKMHTAPQGYECYMTCAIKGDPTPHVTWLRNNISLNTNTNYFISNTCGVCSLLILRVGSKDTGEYKVAAENALGRAESSTKLTVRE</sequence>
<dbReference type="SMART" id="SM00060">
    <property type="entry name" value="FN3"/>
    <property type="match status" value="1"/>
</dbReference>
<dbReference type="CDD" id="cd00063">
    <property type="entry name" value="FN3"/>
    <property type="match status" value="1"/>
</dbReference>
<comment type="caution">
    <text evidence="5">The sequence shown here is derived from an EMBL/GenBank/DDBJ whole genome shotgun (WGS) entry which is preliminary data.</text>
</comment>
<dbReference type="InterPro" id="IPR013783">
    <property type="entry name" value="Ig-like_fold"/>
</dbReference>